<feature type="transmembrane region" description="Helical" evidence="2">
    <location>
        <begin position="322"/>
        <end position="341"/>
    </location>
</feature>
<evidence type="ECO:0000313" key="4">
    <source>
        <dbReference type="Proteomes" id="UP000657006"/>
    </source>
</evidence>
<keyword evidence="2" id="KW-1133">Transmembrane helix</keyword>
<sequence length="418" mass="45410">MAGRKGRIQPNVILYLARYTMLTSILNMVPQVVIQDFLMQNGASFSQIGTLGTFNNVFSALGMFLFAGMADRFKQFSSFKRAIGIAMLSYLINNTALIILSFCTTILDATILFWIYVGASVLQSLAVSISGLLEVTTVLRVTSSQTRLGRIMGIGGIGAGLAGILCSWAVKTVKGAFPLTQSIRILCAASMALTVITSLLGFFFVNVQAQEVKRNQPVTNPFKVFREVQKMPQFWKLQPANIFRALQFMAVYFIGITGLQRFPEDVGLVGSLPIALTAANFLGCLLITYVHPRLGSGKMYGIGASFAAVGFLIALVSRQSTVFLAGYFVLYLGQALIDFCFPLGIYDMVEAEKVGQFSAARSLLYTVAVAVFVYLGGFLLDIVSDSFLYCIGISAALLSGGLYLWCYRRCGGEKSSHA</sequence>
<dbReference type="EMBL" id="JACRSQ010000011">
    <property type="protein sequence ID" value="MBC8543627.1"/>
    <property type="molecule type" value="Genomic_DNA"/>
</dbReference>
<evidence type="ECO:0000313" key="3">
    <source>
        <dbReference type="EMBL" id="MBC8543627.1"/>
    </source>
</evidence>
<feature type="transmembrane region" description="Helical" evidence="2">
    <location>
        <begin position="386"/>
        <end position="406"/>
    </location>
</feature>
<name>A0A926DTR2_9FIRM</name>
<feature type="transmembrane region" description="Helical" evidence="2">
    <location>
        <begin position="151"/>
        <end position="170"/>
    </location>
</feature>
<dbReference type="GO" id="GO:0022857">
    <property type="term" value="F:transmembrane transporter activity"/>
    <property type="evidence" value="ECO:0007669"/>
    <property type="project" value="InterPro"/>
</dbReference>
<feature type="transmembrane region" description="Helical" evidence="2">
    <location>
        <begin position="241"/>
        <end position="260"/>
    </location>
</feature>
<accession>A0A926DTR2</accession>
<dbReference type="InterPro" id="IPR036259">
    <property type="entry name" value="MFS_trans_sf"/>
</dbReference>
<dbReference type="Gene3D" id="1.20.1250.20">
    <property type="entry name" value="MFS general substrate transporter like domains"/>
    <property type="match status" value="1"/>
</dbReference>
<proteinExistence type="predicted"/>
<protein>
    <submittedName>
        <fullName evidence="3">MFS transporter</fullName>
    </submittedName>
</protein>
<dbReference type="AlphaFoldDB" id="A0A926DTR2"/>
<feature type="transmembrane region" description="Helical" evidence="2">
    <location>
        <begin position="362"/>
        <end position="380"/>
    </location>
</feature>
<comment type="subcellular location">
    <subcellularLocation>
        <location evidence="1">Cell membrane</location>
        <topology evidence="1">Multi-pass membrane protein</topology>
    </subcellularLocation>
</comment>
<dbReference type="Pfam" id="PF07690">
    <property type="entry name" value="MFS_1"/>
    <property type="match status" value="1"/>
</dbReference>
<feature type="transmembrane region" description="Helical" evidence="2">
    <location>
        <begin position="12"/>
        <end position="33"/>
    </location>
</feature>
<dbReference type="Proteomes" id="UP000657006">
    <property type="component" value="Unassembled WGS sequence"/>
</dbReference>
<dbReference type="SUPFAM" id="SSF103473">
    <property type="entry name" value="MFS general substrate transporter"/>
    <property type="match status" value="1"/>
</dbReference>
<keyword evidence="4" id="KW-1185">Reference proteome</keyword>
<dbReference type="RefSeq" id="WP_177719782.1">
    <property type="nucleotide sequence ID" value="NZ_JACRSQ010000011.1"/>
</dbReference>
<reference evidence="3" key="1">
    <citation type="submission" date="2020-08" db="EMBL/GenBank/DDBJ databases">
        <title>Genome public.</title>
        <authorList>
            <person name="Liu C."/>
            <person name="Sun Q."/>
        </authorList>
    </citation>
    <scope>NUCLEOTIDE SEQUENCE</scope>
    <source>
        <strain evidence="3">NSJ-32</strain>
    </source>
</reference>
<feature type="transmembrane region" description="Helical" evidence="2">
    <location>
        <begin position="113"/>
        <end position="139"/>
    </location>
</feature>
<dbReference type="InterPro" id="IPR011701">
    <property type="entry name" value="MFS"/>
</dbReference>
<evidence type="ECO:0000256" key="1">
    <source>
        <dbReference type="ARBA" id="ARBA00004651"/>
    </source>
</evidence>
<keyword evidence="2" id="KW-0812">Transmembrane</keyword>
<evidence type="ECO:0000256" key="2">
    <source>
        <dbReference type="SAM" id="Phobius"/>
    </source>
</evidence>
<keyword evidence="2" id="KW-0472">Membrane</keyword>
<feature type="transmembrane region" description="Helical" evidence="2">
    <location>
        <begin position="82"/>
        <end position="107"/>
    </location>
</feature>
<dbReference type="GO" id="GO:0005886">
    <property type="term" value="C:plasma membrane"/>
    <property type="evidence" value="ECO:0007669"/>
    <property type="project" value="UniProtKB-SubCell"/>
</dbReference>
<comment type="caution">
    <text evidence="3">The sequence shown here is derived from an EMBL/GenBank/DDBJ whole genome shotgun (WGS) entry which is preliminary data.</text>
</comment>
<gene>
    <name evidence="3" type="ORF">H8730_08730</name>
</gene>
<feature type="transmembrane region" description="Helical" evidence="2">
    <location>
        <begin position="182"/>
        <end position="205"/>
    </location>
</feature>
<feature type="transmembrane region" description="Helical" evidence="2">
    <location>
        <begin position="299"/>
        <end position="316"/>
    </location>
</feature>
<feature type="transmembrane region" description="Helical" evidence="2">
    <location>
        <begin position="53"/>
        <end position="70"/>
    </location>
</feature>
<organism evidence="3 4">
    <name type="scientific">Bianquea renquensis</name>
    <dbReference type="NCBI Taxonomy" id="2763661"/>
    <lineage>
        <taxon>Bacteria</taxon>
        <taxon>Bacillati</taxon>
        <taxon>Bacillota</taxon>
        <taxon>Clostridia</taxon>
        <taxon>Eubacteriales</taxon>
        <taxon>Bianqueaceae</taxon>
        <taxon>Bianquea</taxon>
    </lineage>
</organism>
<feature type="transmembrane region" description="Helical" evidence="2">
    <location>
        <begin position="266"/>
        <end position="287"/>
    </location>
</feature>